<dbReference type="RefSeq" id="WP_088858928.1">
    <property type="nucleotide sequence ID" value="NZ_CP014862.1"/>
</dbReference>
<dbReference type="InterPro" id="IPR024912">
    <property type="entry name" value="SecD_arc"/>
</dbReference>
<dbReference type="Pfam" id="PF02355">
    <property type="entry name" value="SecD_SecF_C"/>
    <property type="match status" value="1"/>
</dbReference>
<evidence type="ECO:0000256" key="4">
    <source>
        <dbReference type="ARBA" id="ARBA00022692"/>
    </source>
</evidence>
<evidence type="ECO:0000256" key="9">
    <source>
        <dbReference type="HAMAP-Rule" id="MF_01463"/>
    </source>
</evidence>
<dbReference type="HAMAP" id="MF_01463_A">
    <property type="entry name" value="SecD_A"/>
    <property type="match status" value="1"/>
</dbReference>
<evidence type="ECO:0000256" key="8">
    <source>
        <dbReference type="ARBA" id="ARBA00023136"/>
    </source>
</evidence>
<keyword evidence="12" id="KW-1185">Reference proteome</keyword>
<gene>
    <name evidence="9" type="primary">secD</name>
    <name evidence="11" type="ORF">A3L09_10585</name>
</gene>
<evidence type="ECO:0000256" key="3">
    <source>
        <dbReference type="ARBA" id="ARBA00022475"/>
    </source>
</evidence>
<proteinExistence type="inferred from homology"/>
<organism evidence="11 12">
    <name type="scientific">Thermococcus profundus</name>
    <dbReference type="NCBI Taxonomy" id="49899"/>
    <lineage>
        <taxon>Archaea</taxon>
        <taxon>Methanobacteriati</taxon>
        <taxon>Methanobacteriota</taxon>
        <taxon>Thermococci</taxon>
        <taxon>Thermococcales</taxon>
        <taxon>Thermococcaceae</taxon>
        <taxon>Thermococcus</taxon>
    </lineage>
</organism>
<dbReference type="PANTHER" id="PTHR30081:SF1">
    <property type="entry name" value="PROTEIN TRANSLOCASE SUBUNIT SECD"/>
    <property type="match status" value="1"/>
</dbReference>
<keyword evidence="6 9" id="KW-1133">Transmembrane helix</keyword>
<feature type="transmembrane region" description="Helical" evidence="9">
    <location>
        <begin position="369"/>
        <end position="386"/>
    </location>
</feature>
<accession>A0A2Z2MMN6</accession>
<dbReference type="GO" id="GO:0005886">
    <property type="term" value="C:plasma membrane"/>
    <property type="evidence" value="ECO:0007669"/>
    <property type="project" value="UniProtKB-SubCell"/>
</dbReference>
<feature type="transmembrane region" description="Helical" evidence="9">
    <location>
        <begin position="467"/>
        <end position="490"/>
    </location>
</feature>
<evidence type="ECO:0000259" key="10">
    <source>
        <dbReference type="Pfam" id="PF02355"/>
    </source>
</evidence>
<comment type="function">
    <text evidence="9">Involved in protein export.</text>
</comment>
<dbReference type="GeneID" id="33320867"/>
<dbReference type="Gene3D" id="3.30.70.3400">
    <property type="match status" value="1"/>
</dbReference>
<evidence type="ECO:0000256" key="1">
    <source>
        <dbReference type="ARBA" id="ARBA00004651"/>
    </source>
</evidence>
<sequence length="526" mass="56978">MARRKGIKALLLNWRVLLLIIFLVGSLAAIAANGLTYGIDIGGGVALIAKPEKPVSGDTVNGIITSLQNRLNTFGVKDITIESQRDPETGESLIVVKVANITLDEAKQIKNLIESQGVLYMEFNGVIFATGADVTVHSSDWGLNPRDCSTCWYVGFQLSGKAQDNFKKVASGKTGWPVDIFLDPPTNSLLVVSSRVYQELQNPADFNGKAGTQAPTLLERIEKAFNITVVEYNNQTAEEIIANATNLGKKSIIIADLPESLYNQVKDALLQAGSKIRVSYFTPQPNEDMRDFVKRILNLYGPYTLKFDPAQGNSDRLQLSGSAATKEEALQEAKRIYSVLRSGSLAVKLHVISEEYISPTLGAGFKKQAGIAGIGALIAVLLIVYYHYRRWKIAIPVASTSLFEVTIILGIAALIRWNLDLPSIAGIIAAIGTGVDQQIVITDELLGGSPSGKVARRMGLIKRMARAFFVILASATTTIVAMSFLLMYFVGTLKGFAFTTILGVLIGVLVTRPAYAEIAKHLLSLD</sequence>
<reference evidence="11 12" key="1">
    <citation type="submission" date="2016-03" db="EMBL/GenBank/DDBJ databases">
        <title>Complete genome sequence of Thermococcus profundus strain DT5432.</title>
        <authorList>
            <person name="Oger P.M."/>
        </authorList>
    </citation>
    <scope>NUCLEOTIDE SEQUENCE [LARGE SCALE GENOMIC DNA]</scope>
    <source>
        <strain evidence="11 12">DT 5432</strain>
    </source>
</reference>
<dbReference type="OrthoDB" id="146638at2157"/>
<feature type="domain" description="Protein export membrane protein SecD/SecF C-terminal" evidence="10">
    <location>
        <begin position="348"/>
        <end position="510"/>
    </location>
</feature>
<comment type="subunit">
    <text evidence="9">Part of the protein translocation apparatus. Forms a complex with SecF.</text>
</comment>
<keyword evidence="8 9" id="KW-0472">Membrane</keyword>
<evidence type="ECO:0000313" key="12">
    <source>
        <dbReference type="Proteomes" id="UP000250179"/>
    </source>
</evidence>
<evidence type="ECO:0000256" key="6">
    <source>
        <dbReference type="ARBA" id="ARBA00022989"/>
    </source>
</evidence>
<dbReference type="NCBIfam" id="NF006216">
    <property type="entry name" value="PRK08343.1-2"/>
    <property type="match status" value="1"/>
</dbReference>
<keyword evidence="3 9" id="KW-1003">Cell membrane</keyword>
<dbReference type="GO" id="GO:0006605">
    <property type="term" value="P:protein targeting"/>
    <property type="evidence" value="ECO:0007669"/>
    <property type="project" value="UniProtKB-UniRule"/>
</dbReference>
<keyword evidence="7 9" id="KW-0811">Translocation</keyword>
<comment type="similarity">
    <text evidence="9">Belongs to the SecD/SecF family. SecD subfamily.</text>
</comment>
<comment type="subcellular location">
    <subcellularLocation>
        <location evidence="1 9">Cell membrane</location>
        <topology evidence="1 9">Multi-pass membrane protein</topology>
    </subcellularLocation>
</comment>
<dbReference type="Proteomes" id="UP000250179">
    <property type="component" value="Chromosome"/>
</dbReference>
<evidence type="ECO:0000256" key="5">
    <source>
        <dbReference type="ARBA" id="ARBA00022927"/>
    </source>
</evidence>
<keyword evidence="2 9" id="KW-0813">Transport</keyword>
<comment type="caution">
    <text evidence="9">Lacks conserved residue(s) required for the propagation of feature annotation.</text>
</comment>
<dbReference type="SUPFAM" id="SSF82866">
    <property type="entry name" value="Multidrug efflux transporter AcrB transmembrane domain"/>
    <property type="match status" value="1"/>
</dbReference>
<keyword evidence="4 9" id="KW-0812">Transmembrane</keyword>
<dbReference type="InterPro" id="IPR022813">
    <property type="entry name" value="SecD/SecF_arch_bac"/>
</dbReference>
<evidence type="ECO:0000256" key="2">
    <source>
        <dbReference type="ARBA" id="ARBA00022448"/>
    </source>
</evidence>
<feature type="transmembrane region" description="Helical" evidence="9">
    <location>
        <begin position="496"/>
        <end position="515"/>
    </location>
</feature>
<dbReference type="Gene3D" id="1.20.1640.10">
    <property type="entry name" value="Multidrug efflux transporter AcrB transmembrane domain"/>
    <property type="match status" value="1"/>
</dbReference>
<evidence type="ECO:0000256" key="7">
    <source>
        <dbReference type="ARBA" id="ARBA00023010"/>
    </source>
</evidence>
<dbReference type="GO" id="GO:0065002">
    <property type="term" value="P:intracellular protein transmembrane transport"/>
    <property type="evidence" value="ECO:0007669"/>
    <property type="project" value="UniProtKB-UniRule"/>
</dbReference>
<name>A0A2Z2MMN6_THEPR</name>
<dbReference type="InterPro" id="IPR048634">
    <property type="entry name" value="SecD_SecF_C"/>
</dbReference>
<dbReference type="EMBL" id="CP014862">
    <property type="protein sequence ID" value="ASJ03671.1"/>
    <property type="molecule type" value="Genomic_DNA"/>
</dbReference>
<feature type="transmembrane region" description="Helical" evidence="9">
    <location>
        <begin position="393"/>
        <end position="417"/>
    </location>
</feature>
<dbReference type="AlphaFoldDB" id="A0A2Z2MMN6"/>
<evidence type="ECO:0000313" key="11">
    <source>
        <dbReference type="EMBL" id="ASJ03671.1"/>
    </source>
</evidence>
<dbReference type="PANTHER" id="PTHR30081">
    <property type="entry name" value="PROTEIN-EXPORT MEMBRANE PROTEIN SEC"/>
    <property type="match status" value="1"/>
</dbReference>
<keyword evidence="5 9" id="KW-0653">Protein transport</keyword>
<dbReference type="KEGG" id="tprf:A3L09_10585"/>
<protein>
    <recommendedName>
        <fullName evidence="9">Protein-export membrane protein SecD</fullName>
    </recommendedName>
</protein>